<dbReference type="AlphaFoldDB" id="A0A1X6MKM0"/>
<dbReference type="Pfam" id="PF01753">
    <property type="entry name" value="zf-MYND"/>
    <property type="match status" value="1"/>
</dbReference>
<evidence type="ECO:0000259" key="5">
    <source>
        <dbReference type="PROSITE" id="PS50865"/>
    </source>
</evidence>
<gene>
    <name evidence="6" type="ORF">POSPLADRAFT_1158823</name>
</gene>
<dbReference type="InterPro" id="IPR002893">
    <property type="entry name" value="Znf_MYND"/>
</dbReference>
<dbReference type="OrthoDB" id="341421at2759"/>
<sequence length="428" mass="47640">MHDFTREEILSVLAGLGIELPPATKLPHEALQKRLKQSLLAAQSFFNVLPAPPVDPKSLTEWPLPEHEPDNTVLEAIKRSNLAEISANIQAMRRGEHVAPEIFVNPVSDLRQTLMGIASVWDKGLRWCVINDLESQVCTISLRILSIHALNSQTPLIVVLYRAFTIADAPAGVEWAQAQLQKSLASTIKATVLEQKLILKLLGLNSKYLSHNYAPGKTPLETDFTPSFFLPVGPLGFADIGKLNADTGCFLCGKKAASRCSQCQSVSYCGPECQHADWPNHKHTCRSLKGGSWRTIPFTRVMPGHEGSYSAYLNRFHSATNFGSVRDPANDSIPPPNIHGDKVFLVKLQLGVSSGMPNMMIYDRQQSFNDSVFFVKDVNPQLFEEVQAEMSGPRSGYRGLKMYRFAKRLSDWELSICLDRKPQGEIKW</sequence>
<reference evidence="6 7" key="1">
    <citation type="submission" date="2017-04" db="EMBL/GenBank/DDBJ databases">
        <title>Genome Sequence of the Model Brown-Rot Fungus Postia placenta SB12.</title>
        <authorList>
            <consortium name="DOE Joint Genome Institute"/>
            <person name="Gaskell J."/>
            <person name="Kersten P."/>
            <person name="Larrondo L.F."/>
            <person name="Canessa P."/>
            <person name="Martinez D."/>
            <person name="Hibbett D."/>
            <person name="Schmoll M."/>
            <person name="Kubicek C.P."/>
            <person name="Martinez A.T."/>
            <person name="Yadav J."/>
            <person name="Master E."/>
            <person name="Magnuson J.K."/>
            <person name="James T."/>
            <person name="Yaver D."/>
            <person name="Berka R."/>
            <person name="Labutti K."/>
            <person name="Lipzen A."/>
            <person name="Aerts A."/>
            <person name="Barry K."/>
            <person name="Henrissat B."/>
            <person name="Blanchette R."/>
            <person name="Grigoriev I."/>
            <person name="Cullen D."/>
        </authorList>
    </citation>
    <scope>NUCLEOTIDE SEQUENCE [LARGE SCALE GENOMIC DNA]</scope>
    <source>
        <strain evidence="6 7">MAD-698-R-SB12</strain>
    </source>
</reference>
<dbReference type="SUPFAM" id="SSF144232">
    <property type="entry name" value="HIT/MYND zinc finger-like"/>
    <property type="match status" value="1"/>
</dbReference>
<evidence type="ECO:0000313" key="6">
    <source>
        <dbReference type="EMBL" id="OSX56732.1"/>
    </source>
</evidence>
<dbReference type="Gene3D" id="6.10.140.2220">
    <property type="match status" value="1"/>
</dbReference>
<dbReference type="GO" id="GO:0008270">
    <property type="term" value="F:zinc ion binding"/>
    <property type="evidence" value="ECO:0007669"/>
    <property type="project" value="UniProtKB-KW"/>
</dbReference>
<evidence type="ECO:0000256" key="2">
    <source>
        <dbReference type="ARBA" id="ARBA00022771"/>
    </source>
</evidence>
<keyword evidence="3" id="KW-0862">Zinc</keyword>
<dbReference type="STRING" id="670580.A0A1X6MKM0"/>
<evidence type="ECO:0000256" key="1">
    <source>
        <dbReference type="ARBA" id="ARBA00022723"/>
    </source>
</evidence>
<name>A0A1X6MKM0_9APHY</name>
<keyword evidence="7" id="KW-1185">Reference proteome</keyword>
<evidence type="ECO:0000256" key="4">
    <source>
        <dbReference type="PROSITE-ProRule" id="PRU00134"/>
    </source>
</evidence>
<dbReference type="GeneID" id="36332318"/>
<dbReference type="PROSITE" id="PS01360">
    <property type="entry name" value="ZF_MYND_1"/>
    <property type="match status" value="1"/>
</dbReference>
<feature type="domain" description="MYND-type" evidence="5">
    <location>
        <begin position="249"/>
        <end position="285"/>
    </location>
</feature>
<proteinExistence type="predicted"/>
<keyword evidence="1" id="KW-0479">Metal-binding</keyword>
<dbReference type="PROSITE" id="PS50865">
    <property type="entry name" value="ZF_MYND_2"/>
    <property type="match status" value="1"/>
</dbReference>
<dbReference type="RefSeq" id="XP_024333526.1">
    <property type="nucleotide sequence ID" value="XM_024487369.1"/>
</dbReference>
<accession>A0A1X6MKM0</accession>
<dbReference type="Proteomes" id="UP000194127">
    <property type="component" value="Unassembled WGS sequence"/>
</dbReference>
<protein>
    <recommendedName>
        <fullName evidence="5">MYND-type domain-containing protein</fullName>
    </recommendedName>
</protein>
<organism evidence="6 7">
    <name type="scientific">Postia placenta MAD-698-R-SB12</name>
    <dbReference type="NCBI Taxonomy" id="670580"/>
    <lineage>
        <taxon>Eukaryota</taxon>
        <taxon>Fungi</taxon>
        <taxon>Dikarya</taxon>
        <taxon>Basidiomycota</taxon>
        <taxon>Agaricomycotina</taxon>
        <taxon>Agaricomycetes</taxon>
        <taxon>Polyporales</taxon>
        <taxon>Adustoporiaceae</taxon>
        <taxon>Rhodonia</taxon>
    </lineage>
</organism>
<evidence type="ECO:0000256" key="3">
    <source>
        <dbReference type="ARBA" id="ARBA00022833"/>
    </source>
</evidence>
<keyword evidence="2 4" id="KW-0863">Zinc-finger</keyword>
<evidence type="ECO:0000313" key="7">
    <source>
        <dbReference type="Proteomes" id="UP000194127"/>
    </source>
</evidence>
<dbReference type="EMBL" id="KZ110611">
    <property type="protein sequence ID" value="OSX56732.1"/>
    <property type="molecule type" value="Genomic_DNA"/>
</dbReference>